<dbReference type="Proteomes" id="UP000440694">
    <property type="component" value="Unassembled WGS sequence"/>
</dbReference>
<dbReference type="InterPro" id="IPR001789">
    <property type="entry name" value="Sig_transdc_resp-reg_receiver"/>
</dbReference>
<comment type="caution">
    <text evidence="3">Lacks conserved residue(s) required for the propagation of feature annotation.</text>
</comment>
<feature type="modified residue" description="4-aspartylphosphate" evidence="3">
    <location>
        <position position="53"/>
    </location>
</feature>
<dbReference type="CDD" id="cd01949">
    <property type="entry name" value="GGDEF"/>
    <property type="match status" value="1"/>
</dbReference>
<proteinExistence type="predicted"/>
<evidence type="ECO:0000313" key="7">
    <source>
        <dbReference type="Proteomes" id="UP000440694"/>
    </source>
</evidence>
<dbReference type="FunFam" id="3.40.50.2300:FF:000574">
    <property type="entry name" value="Response regulator PleD"/>
    <property type="match status" value="1"/>
</dbReference>
<dbReference type="CDD" id="cd17538">
    <property type="entry name" value="REC_D1_PleD-like"/>
    <property type="match status" value="1"/>
</dbReference>
<accession>A0A6I3KJ49</accession>
<comment type="caution">
    <text evidence="6">The sequence shown here is derived from an EMBL/GenBank/DDBJ whole genome shotgun (WGS) entry which is preliminary data.</text>
</comment>
<dbReference type="PANTHER" id="PTHR45138:SF9">
    <property type="entry name" value="DIGUANYLATE CYCLASE DGCM-RELATED"/>
    <property type="match status" value="1"/>
</dbReference>
<dbReference type="SUPFAM" id="SSF52172">
    <property type="entry name" value="CheY-like"/>
    <property type="match status" value="2"/>
</dbReference>
<dbReference type="InterPro" id="IPR043128">
    <property type="entry name" value="Rev_trsase/Diguanyl_cyclase"/>
</dbReference>
<dbReference type="GO" id="GO:1902201">
    <property type="term" value="P:negative regulation of bacterial-type flagellum-dependent cell motility"/>
    <property type="evidence" value="ECO:0007669"/>
    <property type="project" value="TreeGrafter"/>
</dbReference>
<dbReference type="GO" id="GO:0000160">
    <property type="term" value="P:phosphorelay signal transduction system"/>
    <property type="evidence" value="ECO:0007669"/>
    <property type="project" value="InterPro"/>
</dbReference>
<dbReference type="NCBIfam" id="TIGR00254">
    <property type="entry name" value="GGDEF"/>
    <property type="match status" value="1"/>
</dbReference>
<comment type="catalytic activity">
    <reaction evidence="2">
        <text>2 GTP = 3',3'-c-di-GMP + 2 diphosphate</text>
        <dbReference type="Rhea" id="RHEA:24898"/>
        <dbReference type="ChEBI" id="CHEBI:33019"/>
        <dbReference type="ChEBI" id="CHEBI:37565"/>
        <dbReference type="ChEBI" id="CHEBI:58805"/>
        <dbReference type="EC" id="2.7.7.65"/>
    </reaction>
</comment>
<protein>
    <recommendedName>
        <fullName evidence="1">diguanylate cyclase</fullName>
        <ecNumber evidence="1">2.7.7.65</ecNumber>
    </recommendedName>
</protein>
<dbReference type="InterPro" id="IPR050469">
    <property type="entry name" value="Diguanylate_Cyclase"/>
</dbReference>
<feature type="domain" description="GGDEF" evidence="5">
    <location>
        <begin position="322"/>
        <end position="456"/>
    </location>
</feature>
<evidence type="ECO:0000313" key="6">
    <source>
        <dbReference type="EMBL" id="MTD93767.1"/>
    </source>
</evidence>
<dbReference type="SMART" id="SM00267">
    <property type="entry name" value="GGDEF"/>
    <property type="match status" value="1"/>
</dbReference>
<reference evidence="6 7" key="1">
    <citation type="submission" date="2019-11" db="EMBL/GenBank/DDBJ databases">
        <title>Identification of a novel strain.</title>
        <authorList>
            <person name="Xu Q."/>
            <person name="Wang G."/>
        </authorList>
    </citation>
    <scope>NUCLEOTIDE SEQUENCE [LARGE SCALE GENOMIC DNA]</scope>
    <source>
        <strain evidence="7">xq</strain>
    </source>
</reference>
<dbReference type="InterPro" id="IPR000160">
    <property type="entry name" value="GGDEF_dom"/>
</dbReference>
<dbReference type="SUPFAM" id="SSF55073">
    <property type="entry name" value="Nucleotide cyclase"/>
    <property type="match status" value="1"/>
</dbReference>
<keyword evidence="7" id="KW-1185">Reference proteome</keyword>
<feature type="domain" description="Response regulatory" evidence="4">
    <location>
        <begin position="157"/>
        <end position="272"/>
    </location>
</feature>
<feature type="domain" description="Response regulatory" evidence="4">
    <location>
        <begin position="4"/>
        <end position="120"/>
    </location>
</feature>
<dbReference type="Pfam" id="PF00072">
    <property type="entry name" value="Response_reg"/>
    <property type="match status" value="2"/>
</dbReference>
<dbReference type="GO" id="GO:0043709">
    <property type="term" value="P:cell adhesion involved in single-species biofilm formation"/>
    <property type="evidence" value="ECO:0007669"/>
    <property type="project" value="TreeGrafter"/>
</dbReference>
<evidence type="ECO:0000256" key="3">
    <source>
        <dbReference type="PROSITE-ProRule" id="PRU00169"/>
    </source>
</evidence>
<dbReference type="Gene3D" id="3.40.50.2300">
    <property type="match status" value="2"/>
</dbReference>
<dbReference type="NCBIfam" id="NF007135">
    <property type="entry name" value="PRK09581.1"/>
    <property type="match status" value="1"/>
</dbReference>
<dbReference type="Pfam" id="PF00990">
    <property type="entry name" value="GGDEF"/>
    <property type="match status" value="1"/>
</dbReference>
<organism evidence="6 7">
    <name type="scientific">Hyphomicrobium album</name>
    <dbReference type="NCBI Taxonomy" id="2665159"/>
    <lineage>
        <taxon>Bacteria</taxon>
        <taxon>Pseudomonadati</taxon>
        <taxon>Pseudomonadota</taxon>
        <taxon>Alphaproteobacteria</taxon>
        <taxon>Hyphomicrobiales</taxon>
        <taxon>Hyphomicrobiaceae</taxon>
        <taxon>Hyphomicrobium</taxon>
    </lineage>
</organism>
<name>A0A6I3KJ49_9HYPH</name>
<keyword evidence="3" id="KW-0597">Phosphoprotein</keyword>
<dbReference type="InterPro" id="IPR029787">
    <property type="entry name" value="Nucleotide_cyclase"/>
</dbReference>
<dbReference type="RefSeq" id="WP_154738276.1">
    <property type="nucleotide sequence ID" value="NZ_WMBQ01000001.1"/>
</dbReference>
<gene>
    <name evidence="6" type="ORF">GIW81_05400</name>
</gene>
<evidence type="ECO:0000259" key="5">
    <source>
        <dbReference type="PROSITE" id="PS50887"/>
    </source>
</evidence>
<dbReference type="GO" id="GO:0005886">
    <property type="term" value="C:plasma membrane"/>
    <property type="evidence" value="ECO:0007669"/>
    <property type="project" value="TreeGrafter"/>
</dbReference>
<dbReference type="PROSITE" id="PS50110">
    <property type="entry name" value="RESPONSE_REGULATORY"/>
    <property type="match status" value="2"/>
</dbReference>
<dbReference type="EC" id="2.7.7.65" evidence="1"/>
<dbReference type="GO" id="GO:0052621">
    <property type="term" value="F:diguanylate cyclase activity"/>
    <property type="evidence" value="ECO:0007669"/>
    <property type="project" value="UniProtKB-EC"/>
</dbReference>
<dbReference type="Gene3D" id="3.30.70.270">
    <property type="match status" value="1"/>
</dbReference>
<dbReference type="SMART" id="SM00448">
    <property type="entry name" value="REC"/>
    <property type="match status" value="2"/>
</dbReference>
<dbReference type="FunFam" id="3.30.70.270:FF:000001">
    <property type="entry name" value="Diguanylate cyclase domain protein"/>
    <property type="match status" value="1"/>
</dbReference>
<dbReference type="InterPro" id="IPR011006">
    <property type="entry name" value="CheY-like_superfamily"/>
</dbReference>
<evidence type="ECO:0000256" key="2">
    <source>
        <dbReference type="ARBA" id="ARBA00034247"/>
    </source>
</evidence>
<evidence type="ECO:0000256" key="1">
    <source>
        <dbReference type="ARBA" id="ARBA00012528"/>
    </source>
</evidence>
<dbReference type="EMBL" id="WMBQ01000001">
    <property type="protein sequence ID" value="MTD93767.1"/>
    <property type="molecule type" value="Genomic_DNA"/>
</dbReference>
<sequence>MTARVLVVDDIPANVKLLEARLSAEYFDVLTAGSGQEAIDICERERVDVVLLDVMMPGMDGFEACRRLKSNPKTHHIPVVLVTALDQVSDRVRGLQGGADDFLTKPVDEIALITRVKNLARLKTLTDEMLMRALTGRQMGISEDAALLKALSEERGRVLVVDDDQRSATRLADWLATVHRPTVAADPQAALQALANEEFDLMIVSLSLSGFDGLRLCSQTRSTDRSRHLPIIVLVEPGNEARLLRGLDMGVNDYIMRPVDHNELLARVRTQVKRKRYSDHLRNRLEESIEASVIDSLTGLHNRRYMETHLTTLVDEARLSGRSLSVLLADIDHFKQVNDTYGHDAGDAVLKEFSARFRRNTRGIDLACRFGGEEFLIIMPDTTMARAYQVGERLRVSIASDAFPIGPGQGIHLTASVGLATLEGPDDTPETVFRRADSALFAAKRRGRNRVAANAA</sequence>
<dbReference type="PROSITE" id="PS50887">
    <property type="entry name" value="GGDEF"/>
    <property type="match status" value="1"/>
</dbReference>
<dbReference type="PANTHER" id="PTHR45138">
    <property type="entry name" value="REGULATORY COMPONENTS OF SENSORY TRANSDUCTION SYSTEM"/>
    <property type="match status" value="1"/>
</dbReference>
<evidence type="ECO:0000259" key="4">
    <source>
        <dbReference type="PROSITE" id="PS50110"/>
    </source>
</evidence>
<dbReference type="AlphaFoldDB" id="A0A6I3KJ49"/>